<proteinExistence type="predicted"/>
<feature type="signal peptide" evidence="1">
    <location>
        <begin position="1"/>
        <end position="22"/>
    </location>
</feature>
<feature type="chain" id="PRO_5042861706" evidence="1">
    <location>
        <begin position="23"/>
        <end position="257"/>
    </location>
</feature>
<evidence type="ECO:0000313" key="2">
    <source>
        <dbReference type="EMBL" id="KAK7073122.1"/>
    </source>
</evidence>
<organism evidence="2 3">
    <name type="scientific">Halocaridina rubra</name>
    <name type="common">Hawaiian red shrimp</name>
    <dbReference type="NCBI Taxonomy" id="373956"/>
    <lineage>
        <taxon>Eukaryota</taxon>
        <taxon>Metazoa</taxon>
        <taxon>Ecdysozoa</taxon>
        <taxon>Arthropoda</taxon>
        <taxon>Crustacea</taxon>
        <taxon>Multicrustacea</taxon>
        <taxon>Malacostraca</taxon>
        <taxon>Eumalacostraca</taxon>
        <taxon>Eucarida</taxon>
        <taxon>Decapoda</taxon>
        <taxon>Pleocyemata</taxon>
        <taxon>Caridea</taxon>
        <taxon>Atyoidea</taxon>
        <taxon>Atyidae</taxon>
        <taxon>Halocaridina</taxon>
    </lineage>
</organism>
<protein>
    <submittedName>
        <fullName evidence="2">Uncharacterized protein</fullName>
    </submittedName>
</protein>
<keyword evidence="3" id="KW-1185">Reference proteome</keyword>
<accession>A0AAN8WVW3</accession>
<gene>
    <name evidence="2" type="ORF">SK128_013403</name>
</gene>
<dbReference type="EMBL" id="JAXCGZ010013253">
    <property type="protein sequence ID" value="KAK7073122.1"/>
    <property type="molecule type" value="Genomic_DNA"/>
</dbReference>
<dbReference type="AlphaFoldDB" id="A0AAN8WVW3"/>
<sequence>MRFLKIVIWLTAAFLNTLQTTAVRFQHQQEQDAITGVLQPGTGDLGRYNSIVSATIDILPEVSRALDQISNSPGRSRPSDAEYIEKVLSLFIPLSKKIYIADAETKGLPIERNQISRLNAAEYIMPAIFQFMKQMRSSQFFGKESREMQEAGNHSSGLGIYANMVEATNSLLPILTNVFRDVTSSPDHPNPEDPDFLEEMMLAFLPASREILQVAAKAEGRVLSKEELDQLDIAIPHMPNIFKFLQRARKVHFYGSS</sequence>
<keyword evidence="1" id="KW-0732">Signal</keyword>
<reference evidence="2 3" key="1">
    <citation type="submission" date="2023-11" db="EMBL/GenBank/DDBJ databases">
        <title>Halocaridina rubra genome assembly.</title>
        <authorList>
            <person name="Smith C."/>
        </authorList>
    </citation>
    <scope>NUCLEOTIDE SEQUENCE [LARGE SCALE GENOMIC DNA]</scope>
    <source>
        <strain evidence="2">EP-1</strain>
        <tissue evidence="2">Whole</tissue>
    </source>
</reference>
<evidence type="ECO:0000256" key="1">
    <source>
        <dbReference type="SAM" id="SignalP"/>
    </source>
</evidence>
<evidence type="ECO:0000313" key="3">
    <source>
        <dbReference type="Proteomes" id="UP001381693"/>
    </source>
</evidence>
<name>A0AAN8WVW3_HALRR</name>
<comment type="caution">
    <text evidence="2">The sequence shown here is derived from an EMBL/GenBank/DDBJ whole genome shotgun (WGS) entry which is preliminary data.</text>
</comment>
<dbReference type="Proteomes" id="UP001381693">
    <property type="component" value="Unassembled WGS sequence"/>
</dbReference>